<gene>
    <name evidence="2" type="ORF">PSAL00342_LOCUS3860</name>
</gene>
<sequence length="179" mass="20709">MALEAMSAAQLGAQLVLQPGTTNLLLRGACQVVGVVYPVYASVKALEYEDEQEKKQWLTYWTAYGCFAVVENYSDKFIRGLPLYQHLKLATLLWLQLPPFYGSKSIHEKLLRPFLLKHRSRIDQVVETFRSELIQFSLKHHRDISKACDATRRVLVQAIRKTFLVMKHMFEVEDGEEYT</sequence>
<comment type="subcellular location">
    <subcellularLocation>
        <location evidence="1">Membrane</location>
        <topology evidence="1">Multi-pass membrane protein</topology>
    </subcellularLocation>
</comment>
<evidence type="ECO:0000256" key="1">
    <source>
        <dbReference type="RuleBase" id="RU362006"/>
    </source>
</evidence>
<dbReference type="PANTHER" id="PTHR12300">
    <property type="entry name" value="HVA22-LIKE PROTEINS"/>
    <property type="match status" value="1"/>
</dbReference>
<dbReference type="PANTHER" id="PTHR12300:SF176">
    <property type="entry name" value="HVA22-LIKE PROTEIN"/>
    <property type="match status" value="1"/>
</dbReference>
<dbReference type="GO" id="GO:0016020">
    <property type="term" value="C:membrane"/>
    <property type="evidence" value="ECO:0007669"/>
    <property type="project" value="UniProtKB-SubCell"/>
</dbReference>
<accession>A0A7S3UC67</accession>
<reference evidence="2" key="1">
    <citation type="submission" date="2021-01" db="EMBL/GenBank/DDBJ databases">
        <authorList>
            <person name="Corre E."/>
            <person name="Pelletier E."/>
            <person name="Niang G."/>
            <person name="Scheremetjew M."/>
            <person name="Finn R."/>
            <person name="Kale V."/>
            <person name="Holt S."/>
            <person name="Cochrane G."/>
            <person name="Meng A."/>
            <person name="Brown T."/>
            <person name="Cohen L."/>
        </authorList>
    </citation>
    <scope>NUCLEOTIDE SEQUENCE</scope>
    <source>
        <strain evidence="2">CCMP1897</strain>
    </source>
</reference>
<name>A0A7S3UC67_9CHLO</name>
<dbReference type="Pfam" id="PF03134">
    <property type="entry name" value="TB2_DP1_HVA22"/>
    <property type="match status" value="1"/>
</dbReference>
<organism evidence="2">
    <name type="scientific">Picocystis salinarum</name>
    <dbReference type="NCBI Taxonomy" id="88271"/>
    <lineage>
        <taxon>Eukaryota</taxon>
        <taxon>Viridiplantae</taxon>
        <taxon>Chlorophyta</taxon>
        <taxon>Picocystophyceae</taxon>
        <taxon>Picocystales</taxon>
        <taxon>Picocystaceae</taxon>
        <taxon>Picocystis</taxon>
    </lineage>
</organism>
<comment type="similarity">
    <text evidence="1">Belongs to the DP1 family.</text>
</comment>
<evidence type="ECO:0000313" key="2">
    <source>
        <dbReference type="EMBL" id="CAE0610037.1"/>
    </source>
</evidence>
<proteinExistence type="inferred from homology"/>
<dbReference type="EMBL" id="HBIS01004253">
    <property type="protein sequence ID" value="CAE0610037.1"/>
    <property type="molecule type" value="Transcribed_RNA"/>
</dbReference>
<dbReference type="AlphaFoldDB" id="A0A7S3UC67"/>
<protein>
    <recommendedName>
        <fullName evidence="1">HVA22-like protein</fullName>
    </recommendedName>
</protein>
<dbReference type="InterPro" id="IPR004345">
    <property type="entry name" value="TB2_DP1_HVA22"/>
</dbReference>